<dbReference type="Proteomes" id="UP000580474">
    <property type="component" value="Unassembled WGS sequence"/>
</dbReference>
<name>A0A840N7A4_9PSEU</name>
<sequence length="74" mass="8207">MALYFDTKVSVESFVDMEAGVTMRHEVDELNDRITLVFGRDEFVLLLGRETLECVVEAGRLALAQLSAAAVSEE</sequence>
<proteinExistence type="predicted"/>
<reference evidence="1 2" key="1">
    <citation type="submission" date="2020-08" db="EMBL/GenBank/DDBJ databases">
        <title>Sequencing the genomes of 1000 actinobacteria strains.</title>
        <authorList>
            <person name="Klenk H.-P."/>
        </authorList>
    </citation>
    <scope>NUCLEOTIDE SEQUENCE [LARGE SCALE GENOMIC DNA]</scope>
    <source>
        <strain evidence="1 2">DSM 45582</strain>
    </source>
</reference>
<evidence type="ECO:0000313" key="2">
    <source>
        <dbReference type="Proteomes" id="UP000580474"/>
    </source>
</evidence>
<dbReference type="AlphaFoldDB" id="A0A840N7A4"/>
<protein>
    <submittedName>
        <fullName evidence="1">Uncharacterized protein</fullName>
    </submittedName>
</protein>
<gene>
    <name evidence="1" type="ORF">BJ969_000938</name>
</gene>
<comment type="caution">
    <text evidence="1">The sequence shown here is derived from an EMBL/GenBank/DDBJ whole genome shotgun (WGS) entry which is preliminary data.</text>
</comment>
<evidence type="ECO:0000313" key="1">
    <source>
        <dbReference type="EMBL" id="MBB5067850.1"/>
    </source>
</evidence>
<dbReference type="RefSeq" id="WP_184477650.1">
    <property type="nucleotide sequence ID" value="NZ_JACHIV010000001.1"/>
</dbReference>
<keyword evidence="2" id="KW-1185">Reference proteome</keyword>
<dbReference type="EMBL" id="JACHIV010000001">
    <property type="protein sequence ID" value="MBB5067850.1"/>
    <property type="molecule type" value="Genomic_DNA"/>
</dbReference>
<accession>A0A840N7A4</accession>
<organism evidence="1 2">
    <name type="scientific">Saccharopolyspora gloriosae</name>
    <dbReference type="NCBI Taxonomy" id="455344"/>
    <lineage>
        <taxon>Bacteria</taxon>
        <taxon>Bacillati</taxon>
        <taxon>Actinomycetota</taxon>
        <taxon>Actinomycetes</taxon>
        <taxon>Pseudonocardiales</taxon>
        <taxon>Pseudonocardiaceae</taxon>
        <taxon>Saccharopolyspora</taxon>
    </lineage>
</organism>